<feature type="binding site" evidence="7">
    <location>
        <position position="239"/>
    </location>
    <ligand>
        <name>shikimate</name>
        <dbReference type="ChEBI" id="CHEBI:36208"/>
    </ligand>
</feature>
<evidence type="ECO:0000259" key="8">
    <source>
        <dbReference type="Pfam" id="PF01488"/>
    </source>
</evidence>
<evidence type="ECO:0000256" key="2">
    <source>
        <dbReference type="ARBA" id="ARBA00012962"/>
    </source>
</evidence>
<evidence type="ECO:0000256" key="3">
    <source>
        <dbReference type="ARBA" id="ARBA00022857"/>
    </source>
</evidence>
<keyword evidence="4 7" id="KW-0560">Oxidoreductase</keyword>
<evidence type="ECO:0000256" key="1">
    <source>
        <dbReference type="ARBA" id="ARBA00004871"/>
    </source>
</evidence>
<feature type="binding site" evidence="7">
    <location>
        <begin position="32"/>
        <end position="34"/>
    </location>
    <ligand>
        <name>shikimate</name>
        <dbReference type="ChEBI" id="CHEBI:36208"/>
    </ligand>
</feature>
<dbReference type="SUPFAM" id="SSF53223">
    <property type="entry name" value="Aminoacid dehydrogenase-like, N-terminal domain"/>
    <property type="match status" value="1"/>
</dbReference>
<dbReference type="InterPro" id="IPR046346">
    <property type="entry name" value="Aminoacid_DH-like_N_sf"/>
</dbReference>
<dbReference type="SUPFAM" id="SSF51735">
    <property type="entry name" value="NAD(P)-binding Rossmann-fold domains"/>
    <property type="match status" value="1"/>
</dbReference>
<feature type="binding site" evidence="7">
    <location>
        <position position="260"/>
    </location>
    <ligand>
        <name>NADP(+)</name>
        <dbReference type="ChEBI" id="CHEBI:58349"/>
    </ligand>
</feature>
<comment type="pathway">
    <text evidence="1 7">Metabolic intermediate biosynthesis; chorismate biosynthesis; chorismate from D-erythrose 4-phosphate and phosphoenolpyruvate: step 4/7.</text>
</comment>
<accession>A0ABZ2I0H5</accession>
<feature type="binding site" evidence="7">
    <location>
        <position position="124"/>
    </location>
    <ligand>
        <name>shikimate</name>
        <dbReference type="ChEBI" id="CHEBI:36208"/>
    </ligand>
</feature>
<feature type="active site" description="Proton acceptor" evidence="7">
    <location>
        <position position="88"/>
    </location>
</feature>
<dbReference type="RefSeq" id="WP_338607823.1">
    <property type="nucleotide sequence ID" value="NZ_CP146275.1"/>
</dbReference>
<evidence type="ECO:0000256" key="6">
    <source>
        <dbReference type="ARBA" id="ARBA00049442"/>
    </source>
</evidence>
<dbReference type="InterPro" id="IPR006151">
    <property type="entry name" value="Shikm_DH/Glu-tRNA_Rdtase"/>
</dbReference>
<dbReference type="NCBIfam" id="NF009201">
    <property type="entry name" value="PRK12549.1"/>
    <property type="match status" value="1"/>
</dbReference>
<keyword evidence="5 7" id="KW-0057">Aromatic amino acid biosynthesis</keyword>
<name>A0ABZ2I0H5_9HYPH</name>
<dbReference type="Proteomes" id="UP001369958">
    <property type="component" value="Chromosome"/>
</dbReference>
<feature type="binding site" evidence="7">
    <location>
        <begin position="148"/>
        <end position="152"/>
    </location>
    <ligand>
        <name>NADP(+)</name>
        <dbReference type="ChEBI" id="CHEBI:58349"/>
    </ligand>
</feature>
<comment type="caution">
    <text evidence="7">Lacks conserved residue(s) required for the propagation of feature annotation.</text>
</comment>
<comment type="similarity">
    <text evidence="7">Belongs to the shikimate dehydrogenase family.</text>
</comment>
<dbReference type="InterPro" id="IPR041121">
    <property type="entry name" value="SDH_C"/>
</dbReference>
<organism evidence="11 12">
    <name type="scientific">Pelagibacterium nitratireducens</name>
    <dbReference type="NCBI Taxonomy" id="1046114"/>
    <lineage>
        <taxon>Bacteria</taxon>
        <taxon>Pseudomonadati</taxon>
        <taxon>Pseudomonadota</taxon>
        <taxon>Alphaproteobacteria</taxon>
        <taxon>Hyphomicrobiales</taxon>
        <taxon>Devosiaceae</taxon>
        <taxon>Pelagibacterium</taxon>
    </lineage>
</organism>
<dbReference type="EC" id="1.1.1.25" evidence="2 7"/>
<feature type="domain" description="SDH C-terminal" evidence="10">
    <location>
        <begin position="260"/>
        <end position="287"/>
    </location>
</feature>
<evidence type="ECO:0000259" key="9">
    <source>
        <dbReference type="Pfam" id="PF08501"/>
    </source>
</evidence>
<dbReference type="PANTHER" id="PTHR21089:SF1">
    <property type="entry name" value="BIFUNCTIONAL 3-DEHYDROQUINATE DEHYDRATASE_SHIKIMATE DEHYDROGENASE, CHLOROPLASTIC"/>
    <property type="match status" value="1"/>
</dbReference>
<comment type="catalytic activity">
    <reaction evidence="6 7">
        <text>shikimate + NADP(+) = 3-dehydroshikimate + NADPH + H(+)</text>
        <dbReference type="Rhea" id="RHEA:17737"/>
        <dbReference type="ChEBI" id="CHEBI:15378"/>
        <dbReference type="ChEBI" id="CHEBI:16630"/>
        <dbReference type="ChEBI" id="CHEBI:36208"/>
        <dbReference type="ChEBI" id="CHEBI:57783"/>
        <dbReference type="ChEBI" id="CHEBI:58349"/>
        <dbReference type="EC" id="1.1.1.25"/>
    </reaction>
</comment>
<dbReference type="InterPro" id="IPR013708">
    <property type="entry name" value="Shikimate_DH-bd_N"/>
</dbReference>
<dbReference type="PANTHER" id="PTHR21089">
    <property type="entry name" value="SHIKIMATE DEHYDROGENASE"/>
    <property type="match status" value="1"/>
</dbReference>
<gene>
    <name evidence="7" type="primary">aroE</name>
    <name evidence="11" type="ORF">V6617_15520</name>
</gene>
<keyword evidence="7" id="KW-0028">Amino-acid biosynthesis</keyword>
<dbReference type="Pfam" id="PF01488">
    <property type="entry name" value="Shikimate_DH"/>
    <property type="match status" value="1"/>
</dbReference>
<protein>
    <recommendedName>
        <fullName evidence="2 7">Shikimate dehydrogenase (NADP(+))</fullName>
        <shortName evidence="7">SDH</shortName>
        <ecNumber evidence="2 7">1.1.1.25</ecNumber>
    </recommendedName>
</protein>
<dbReference type="InterPro" id="IPR036291">
    <property type="entry name" value="NAD(P)-bd_dom_sf"/>
</dbReference>
<feature type="binding site" evidence="7">
    <location>
        <position position="109"/>
    </location>
    <ligand>
        <name>shikimate</name>
        <dbReference type="ChEBI" id="CHEBI:36208"/>
    </ligand>
</feature>
<keyword evidence="3 7" id="KW-0521">NADP</keyword>
<dbReference type="EMBL" id="CP146275">
    <property type="protein sequence ID" value="WWT32398.1"/>
    <property type="molecule type" value="Genomic_DNA"/>
</dbReference>
<dbReference type="HAMAP" id="MF_00222">
    <property type="entry name" value="Shikimate_DH_AroE"/>
    <property type="match status" value="1"/>
</dbReference>
<dbReference type="Gene3D" id="3.40.50.10860">
    <property type="entry name" value="Leucine Dehydrogenase, chain A, domain 1"/>
    <property type="match status" value="1"/>
</dbReference>
<feature type="binding site" evidence="7">
    <location>
        <position position="267"/>
    </location>
    <ligand>
        <name>shikimate</name>
        <dbReference type="ChEBI" id="CHEBI:36208"/>
    </ligand>
</feature>
<feature type="binding site" evidence="7">
    <location>
        <position position="237"/>
    </location>
    <ligand>
        <name>NADP(+)</name>
        <dbReference type="ChEBI" id="CHEBI:58349"/>
    </ligand>
</feature>
<evidence type="ECO:0000313" key="12">
    <source>
        <dbReference type="Proteomes" id="UP001369958"/>
    </source>
</evidence>
<comment type="subunit">
    <text evidence="7">Homodimer.</text>
</comment>
<evidence type="ECO:0000313" key="11">
    <source>
        <dbReference type="EMBL" id="WWT32398.1"/>
    </source>
</evidence>
<evidence type="ECO:0000259" key="10">
    <source>
        <dbReference type="Pfam" id="PF18317"/>
    </source>
</evidence>
<keyword evidence="12" id="KW-1185">Reference proteome</keyword>
<feature type="domain" description="Shikimate dehydrogenase substrate binding N-terminal" evidence="9">
    <location>
        <begin position="24"/>
        <end position="111"/>
    </location>
</feature>
<feature type="binding site" evidence="7">
    <location>
        <position position="84"/>
    </location>
    <ligand>
        <name>shikimate</name>
        <dbReference type="ChEBI" id="CHEBI:36208"/>
    </ligand>
</feature>
<dbReference type="Pfam" id="PF18317">
    <property type="entry name" value="SDH_C"/>
    <property type="match status" value="1"/>
</dbReference>
<comment type="function">
    <text evidence="7">Involved in the biosynthesis of the chorismate, which leads to the biosynthesis of aromatic amino acids. Catalyzes the reversible NADPH linked reduction of 3-dehydroshikimate (DHSA) to yield shikimate (SA).</text>
</comment>
<reference evidence="11 12" key="1">
    <citation type="submission" date="2024-02" db="EMBL/GenBank/DDBJ databases">
        <title>Complete genome sequence of Pelagibacterium nitratireducens ZH15.</title>
        <authorList>
            <person name="Zhao L.H."/>
        </authorList>
    </citation>
    <scope>NUCLEOTIDE SEQUENCE [LARGE SCALE GENOMIC DNA]</scope>
    <source>
        <strain evidence="11 12">ZH15</strain>
    </source>
</reference>
<dbReference type="InterPro" id="IPR022893">
    <property type="entry name" value="Shikimate_DH_fam"/>
</dbReference>
<proteinExistence type="inferred from homology"/>
<dbReference type="GO" id="GO:0004764">
    <property type="term" value="F:shikimate 3-dehydrogenase (NADP+) activity"/>
    <property type="evidence" value="ECO:0007669"/>
    <property type="project" value="UniProtKB-EC"/>
</dbReference>
<sequence>MANLGGNLAELLDIGAKGAIHIGLLGRGIGASLSPTMHRQEGERQGLDYHYHLIDFDALALGNEHLGDVVDLLEKVGFRGVNVTHPFKQAVIEHLNGLAPDAKEIGAVNTVIFDAGQRIGHNTDCWGFAESFRLGLPNAQRKRVLQIGAGGAGAAVARALIEVGVEELVVFDMDAARSQGLAARMREMAYQVTATTDISSVSSFDGIVNATPVGMDKYPGLPVDAELLSAGQWVADIVYFPRETALVKRAAAAGCATLPGTGMAIFQAVKAFELFTGRVPSREEMTRSFEAAA</sequence>
<dbReference type="Pfam" id="PF08501">
    <property type="entry name" value="Shikimate_dh_N"/>
    <property type="match status" value="1"/>
</dbReference>
<dbReference type="Gene3D" id="3.40.50.720">
    <property type="entry name" value="NAD(P)-binding Rossmann-like Domain"/>
    <property type="match status" value="1"/>
</dbReference>
<evidence type="ECO:0000256" key="4">
    <source>
        <dbReference type="ARBA" id="ARBA00023002"/>
    </source>
</evidence>
<evidence type="ECO:0000256" key="5">
    <source>
        <dbReference type="ARBA" id="ARBA00023141"/>
    </source>
</evidence>
<dbReference type="NCBIfam" id="NF001319">
    <property type="entry name" value="PRK00258.3-3"/>
    <property type="match status" value="1"/>
</dbReference>
<feature type="domain" description="Quinate/shikimate 5-dehydrogenase/glutamyl-tRNA reductase" evidence="8">
    <location>
        <begin position="137"/>
        <end position="211"/>
    </location>
</feature>
<evidence type="ECO:0000256" key="7">
    <source>
        <dbReference type="HAMAP-Rule" id="MF_00222"/>
    </source>
</evidence>
<dbReference type="CDD" id="cd01065">
    <property type="entry name" value="NAD_bind_Shikimate_DH"/>
    <property type="match status" value="1"/>
</dbReference>